<accession>A0A818VZ07</accession>
<evidence type="ECO:0000313" key="3">
    <source>
        <dbReference type="Proteomes" id="UP000663865"/>
    </source>
</evidence>
<protein>
    <submittedName>
        <fullName evidence="2">Uncharacterized protein</fullName>
    </submittedName>
</protein>
<feature type="non-terminal residue" evidence="2">
    <location>
        <position position="91"/>
    </location>
</feature>
<feature type="compositionally biased region" description="Polar residues" evidence="1">
    <location>
        <begin position="1"/>
        <end position="36"/>
    </location>
</feature>
<evidence type="ECO:0000256" key="1">
    <source>
        <dbReference type="SAM" id="MobiDB-lite"/>
    </source>
</evidence>
<dbReference type="AlphaFoldDB" id="A0A818VZ07"/>
<evidence type="ECO:0000313" key="2">
    <source>
        <dbReference type="EMBL" id="CAF3717422.1"/>
    </source>
</evidence>
<dbReference type="Proteomes" id="UP000663865">
    <property type="component" value="Unassembled WGS sequence"/>
</dbReference>
<dbReference type="EMBL" id="CAJNYV010005029">
    <property type="protein sequence ID" value="CAF3717422.1"/>
    <property type="molecule type" value="Genomic_DNA"/>
</dbReference>
<sequence length="91" mass="9984">MRKAESSASLDLPTTSDHLVLTSTLNPEQEPSSLSKLTRRMDIIPTPNRPQILVNSNVVQPIKADESTLMTTIIATEAHASSNNNHILHEN</sequence>
<organism evidence="2 3">
    <name type="scientific">Rotaria socialis</name>
    <dbReference type="NCBI Taxonomy" id="392032"/>
    <lineage>
        <taxon>Eukaryota</taxon>
        <taxon>Metazoa</taxon>
        <taxon>Spiralia</taxon>
        <taxon>Gnathifera</taxon>
        <taxon>Rotifera</taxon>
        <taxon>Eurotatoria</taxon>
        <taxon>Bdelloidea</taxon>
        <taxon>Philodinida</taxon>
        <taxon>Philodinidae</taxon>
        <taxon>Rotaria</taxon>
    </lineage>
</organism>
<feature type="region of interest" description="Disordered" evidence="1">
    <location>
        <begin position="1"/>
        <end position="37"/>
    </location>
</feature>
<proteinExistence type="predicted"/>
<reference evidence="2" key="1">
    <citation type="submission" date="2021-02" db="EMBL/GenBank/DDBJ databases">
        <authorList>
            <person name="Nowell W R."/>
        </authorList>
    </citation>
    <scope>NUCLEOTIDE SEQUENCE</scope>
</reference>
<name>A0A818VZ07_9BILA</name>
<comment type="caution">
    <text evidence="2">The sequence shown here is derived from an EMBL/GenBank/DDBJ whole genome shotgun (WGS) entry which is preliminary data.</text>
</comment>
<gene>
    <name evidence="2" type="ORF">KIK155_LOCUS27755</name>
</gene>